<dbReference type="InterPro" id="IPR002636">
    <property type="entry name" value="DUF29"/>
</dbReference>
<evidence type="ECO:0000313" key="2">
    <source>
        <dbReference type="Proteomes" id="UP000484381"/>
    </source>
</evidence>
<dbReference type="AlphaFoldDB" id="A0A7X1TLU7"/>
<keyword evidence="2" id="KW-1185">Reference proteome</keyword>
<dbReference type="Gene3D" id="1.20.1220.20">
    <property type="entry name" value="Uncharcterised protein PF01724"/>
    <property type="match status" value="1"/>
</dbReference>
<dbReference type="Pfam" id="PF01724">
    <property type="entry name" value="DUF29"/>
    <property type="match status" value="1"/>
</dbReference>
<gene>
    <name evidence="1" type="ORF">GCT13_45950</name>
</gene>
<evidence type="ECO:0000313" key="1">
    <source>
        <dbReference type="EMBL" id="MPW23834.1"/>
    </source>
</evidence>
<dbReference type="PANTHER" id="PTHR34235">
    <property type="entry name" value="SLR1203 PROTEIN-RELATED"/>
    <property type="match status" value="1"/>
</dbReference>
<sequence>MTSYDQDVIAWAREQAALLRTGRFEEIDVGHIADEIEDVARAEVRDMTRRMAGITVWLLRWQYQPELRSPSLRSMIRVQRERLKAQLRRTPSLQPILADDEWIKDVWADARQEARKETSIGFAFFPEHCPWPMKQVLDPMFWPDLGRGTGTPCES</sequence>
<dbReference type="RefSeq" id="WP_152768246.1">
    <property type="nucleotide sequence ID" value="NZ_WHNP01000144.1"/>
</dbReference>
<dbReference type="Proteomes" id="UP000484381">
    <property type="component" value="Unassembled WGS sequence"/>
</dbReference>
<comment type="caution">
    <text evidence="1">The sequence shown here is derived from an EMBL/GenBank/DDBJ whole genome shotgun (WGS) entry which is preliminary data.</text>
</comment>
<organism evidence="1 2">
    <name type="scientific">Paraburkholderia franconis</name>
    <dbReference type="NCBI Taxonomy" id="2654983"/>
    <lineage>
        <taxon>Bacteria</taxon>
        <taxon>Pseudomonadati</taxon>
        <taxon>Pseudomonadota</taxon>
        <taxon>Betaproteobacteria</taxon>
        <taxon>Burkholderiales</taxon>
        <taxon>Burkholderiaceae</taxon>
        <taxon>Paraburkholderia</taxon>
    </lineage>
</organism>
<proteinExistence type="predicted"/>
<protein>
    <submittedName>
        <fullName evidence="1">DUF29 family protein</fullName>
    </submittedName>
</protein>
<name>A0A7X1TLU7_9BURK</name>
<dbReference type="EMBL" id="WHNP01000144">
    <property type="protein sequence ID" value="MPW23834.1"/>
    <property type="molecule type" value="Genomic_DNA"/>
</dbReference>
<reference evidence="1 2" key="1">
    <citation type="submission" date="2019-10" db="EMBL/GenBank/DDBJ databases">
        <title>Paraburkholderia sp. isolated from nodules of Mimosa pudica from Brazilian Atlantic Forest soils.</title>
        <authorList>
            <person name="Paulitsch F."/>
            <person name="Hungria M."/>
            <person name="Dall'Agnol R."/>
        </authorList>
    </citation>
    <scope>NUCLEOTIDE SEQUENCE [LARGE SCALE GENOMIC DNA]</scope>
    <source>
        <strain evidence="1 2">CNPSo 3157</strain>
    </source>
</reference>
<accession>A0A7X1TLU7</accession>